<keyword evidence="5" id="KW-0539">Nucleus</keyword>
<dbReference type="GO" id="GO:0006351">
    <property type="term" value="P:DNA-templated transcription"/>
    <property type="evidence" value="ECO:0007669"/>
    <property type="project" value="InterPro"/>
</dbReference>
<feature type="compositionally biased region" description="Pro residues" evidence="6">
    <location>
        <begin position="118"/>
        <end position="129"/>
    </location>
</feature>
<evidence type="ECO:0000256" key="2">
    <source>
        <dbReference type="ARBA" id="ARBA00022723"/>
    </source>
</evidence>
<dbReference type="InterPro" id="IPR036864">
    <property type="entry name" value="Zn2-C6_fun-type_DNA-bd_sf"/>
</dbReference>
<accession>A0A067LSC0</accession>
<dbReference type="GO" id="GO:0005634">
    <property type="term" value="C:nucleus"/>
    <property type="evidence" value="ECO:0007669"/>
    <property type="project" value="UniProtKB-SubCell"/>
</dbReference>
<dbReference type="STRING" id="930990.A0A067LSC0"/>
<comment type="subcellular location">
    <subcellularLocation>
        <location evidence="1">Nucleus</location>
    </subcellularLocation>
</comment>
<evidence type="ECO:0000259" key="7">
    <source>
        <dbReference type="SMART" id="SM00906"/>
    </source>
</evidence>
<gene>
    <name evidence="8" type="ORF">BOTBODRAFT_71140</name>
</gene>
<evidence type="ECO:0000256" key="1">
    <source>
        <dbReference type="ARBA" id="ARBA00004123"/>
    </source>
</evidence>
<dbReference type="Gene3D" id="4.10.240.10">
    <property type="entry name" value="Zn(2)-C6 fungal-type DNA-binding domain"/>
    <property type="match status" value="1"/>
</dbReference>
<dbReference type="EMBL" id="KL198170">
    <property type="protein sequence ID" value="KDQ05924.1"/>
    <property type="molecule type" value="Genomic_DNA"/>
</dbReference>
<organism evidence="8 9">
    <name type="scientific">Botryobasidium botryosum (strain FD-172 SS1)</name>
    <dbReference type="NCBI Taxonomy" id="930990"/>
    <lineage>
        <taxon>Eukaryota</taxon>
        <taxon>Fungi</taxon>
        <taxon>Dikarya</taxon>
        <taxon>Basidiomycota</taxon>
        <taxon>Agaricomycotina</taxon>
        <taxon>Agaricomycetes</taxon>
        <taxon>Cantharellales</taxon>
        <taxon>Botryobasidiaceae</taxon>
        <taxon>Botryobasidium</taxon>
    </lineage>
</organism>
<dbReference type="GO" id="GO:0008270">
    <property type="term" value="F:zinc ion binding"/>
    <property type="evidence" value="ECO:0007669"/>
    <property type="project" value="InterPro"/>
</dbReference>
<keyword evidence="3" id="KW-0805">Transcription regulation</keyword>
<dbReference type="CDD" id="cd12148">
    <property type="entry name" value="fungal_TF_MHR"/>
    <property type="match status" value="1"/>
</dbReference>
<evidence type="ECO:0000256" key="6">
    <source>
        <dbReference type="SAM" id="MobiDB-lite"/>
    </source>
</evidence>
<feature type="region of interest" description="Disordered" evidence="6">
    <location>
        <begin position="185"/>
        <end position="234"/>
    </location>
</feature>
<feature type="compositionally biased region" description="Low complexity" evidence="6">
    <location>
        <begin position="185"/>
        <end position="214"/>
    </location>
</feature>
<dbReference type="Proteomes" id="UP000027195">
    <property type="component" value="Unassembled WGS sequence"/>
</dbReference>
<feature type="compositionally biased region" description="Polar residues" evidence="6">
    <location>
        <begin position="133"/>
        <end position="145"/>
    </location>
</feature>
<dbReference type="Pfam" id="PF04082">
    <property type="entry name" value="Fungal_trans"/>
    <property type="match status" value="1"/>
</dbReference>
<evidence type="ECO:0000256" key="5">
    <source>
        <dbReference type="ARBA" id="ARBA00023242"/>
    </source>
</evidence>
<keyword evidence="4" id="KW-0804">Transcription</keyword>
<evidence type="ECO:0000256" key="4">
    <source>
        <dbReference type="ARBA" id="ARBA00023163"/>
    </source>
</evidence>
<dbReference type="InParanoid" id="A0A067LSC0"/>
<proteinExistence type="predicted"/>
<dbReference type="InterPro" id="IPR001138">
    <property type="entry name" value="Zn2Cys6_DnaBD"/>
</dbReference>
<feature type="domain" description="Xylanolytic transcriptional activator regulatory" evidence="7">
    <location>
        <begin position="392"/>
        <end position="479"/>
    </location>
</feature>
<reference evidence="9" key="1">
    <citation type="journal article" date="2014" name="Proc. Natl. Acad. Sci. U.S.A.">
        <title>Extensive sampling of basidiomycete genomes demonstrates inadequacy of the white-rot/brown-rot paradigm for wood decay fungi.</title>
        <authorList>
            <person name="Riley R."/>
            <person name="Salamov A.A."/>
            <person name="Brown D.W."/>
            <person name="Nagy L.G."/>
            <person name="Floudas D."/>
            <person name="Held B.W."/>
            <person name="Levasseur A."/>
            <person name="Lombard V."/>
            <person name="Morin E."/>
            <person name="Otillar R."/>
            <person name="Lindquist E.A."/>
            <person name="Sun H."/>
            <person name="LaButti K.M."/>
            <person name="Schmutz J."/>
            <person name="Jabbour D."/>
            <person name="Luo H."/>
            <person name="Baker S.E."/>
            <person name="Pisabarro A.G."/>
            <person name="Walton J.D."/>
            <person name="Blanchette R.A."/>
            <person name="Henrissat B."/>
            <person name="Martin F."/>
            <person name="Cullen D."/>
            <person name="Hibbett D.S."/>
            <person name="Grigoriev I.V."/>
        </authorList>
    </citation>
    <scope>NUCLEOTIDE SEQUENCE [LARGE SCALE GENOMIC DNA]</scope>
    <source>
        <strain evidence="9">FD-172 SS1</strain>
    </source>
</reference>
<dbReference type="PANTHER" id="PTHR47338">
    <property type="entry name" value="ZN(II)2CYS6 TRANSCRIPTION FACTOR (EUROFUNG)-RELATED"/>
    <property type="match status" value="1"/>
</dbReference>
<sequence>MPKAPSALAAGPSTGSSPLGNALKRNQACHQCRKRKLHSNAQKPHCATCIRSHNIAKASSSVTAPAEPDCTYDEIPEHPPAAPIGPKAKFQLLESRINELEALLKEKEKTPATESPAAQPPPQSAPPSRAPSLNTFPLTPQTPNNVLPSNLSSLIDDPRIAFLLSSSNNNLADFSAQFRSSSAAPATTLSPTMNQTSSPHLSSASGSSPSLSTGNATSPFSANQNFNATQGSTPLSSDTPPMYYADFQMVSPSWPTTLPQPNLLHHLVDTFFAHFPHVSRMFHHQTFLASLAQPGSPEFPSLTVLHGICALASLYVPIEMLMDRAVRVGEALEVEDGMAQRVREMFGNRHAKYCERSQETCVELNGAKLLECVQATIMMGYYYFAQARCVILWVTTGKACRYCIPLGLNLRLDSKTLKSGGKVMSLLPPPSGSIEAEARINTWWAAYTLERFQAVSSSWAMAVDDEDISQILPIRMDDFEAGRTVLAQRETIATPSVLTVHPPVLTDSYTLYVKATILLSRVKIFTLRFRAPEGVTVADTPAFKSLESTILRFGLSFPKEYRSGIGRTPAGGVDTVLCIALLIPHVAMIHLHDPHAQLKEPNCRSSQKILHAARAILDQVYAIMSTSLDLTFVDHLSSFCWFTAAKVLIRYYKAKMVEGNFEEAEGFKSEVQVIKLALFRMGERVVIAFRQGSAIEDLLNGDPYNEDVGCQISDAFDPRYQPLGGSLDDDANVVDMAAISPTNGTGSSANGANGGIASMGHTPDTLSGSRSFARGRAAVVRCSGMQLDYQAVFAVAIAVAVPVARTGA</sequence>
<dbReference type="InterPro" id="IPR007219">
    <property type="entry name" value="XnlR_reg_dom"/>
</dbReference>
<protein>
    <recommendedName>
        <fullName evidence="7">Xylanolytic transcriptional activator regulatory domain-containing protein</fullName>
    </recommendedName>
</protein>
<feature type="region of interest" description="Disordered" evidence="6">
    <location>
        <begin position="108"/>
        <end position="145"/>
    </location>
</feature>
<dbReference type="CDD" id="cd00067">
    <property type="entry name" value="GAL4"/>
    <property type="match status" value="1"/>
</dbReference>
<dbReference type="SMART" id="SM00906">
    <property type="entry name" value="Fungal_trans"/>
    <property type="match status" value="1"/>
</dbReference>
<name>A0A067LSC0_BOTB1</name>
<feature type="compositionally biased region" description="Polar residues" evidence="6">
    <location>
        <begin position="215"/>
        <end position="234"/>
    </location>
</feature>
<dbReference type="PANTHER" id="PTHR47338:SF29">
    <property type="entry name" value="ZN(2)-C6 FUNGAL-TYPE DOMAIN-CONTAINING PROTEIN"/>
    <property type="match status" value="1"/>
</dbReference>
<dbReference type="AlphaFoldDB" id="A0A067LSC0"/>
<dbReference type="GO" id="GO:0000981">
    <property type="term" value="F:DNA-binding transcription factor activity, RNA polymerase II-specific"/>
    <property type="evidence" value="ECO:0007669"/>
    <property type="project" value="InterPro"/>
</dbReference>
<feature type="region of interest" description="Disordered" evidence="6">
    <location>
        <begin position="57"/>
        <end position="85"/>
    </location>
</feature>
<evidence type="ECO:0000313" key="8">
    <source>
        <dbReference type="EMBL" id="KDQ05924.1"/>
    </source>
</evidence>
<keyword evidence="9" id="KW-1185">Reference proteome</keyword>
<feature type="region of interest" description="Disordered" evidence="6">
    <location>
        <begin position="1"/>
        <end position="22"/>
    </location>
</feature>
<keyword evidence="2" id="KW-0479">Metal-binding</keyword>
<dbReference type="HOGENOM" id="CLU_009416_0_0_1"/>
<evidence type="ECO:0000313" key="9">
    <source>
        <dbReference type="Proteomes" id="UP000027195"/>
    </source>
</evidence>
<dbReference type="InterPro" id="IPR050815">
    <property type="entry name" value="TF_fung"/>
</dbReference>
<evidence type="ECO:0000256" key="3">
    <source>
        <dbReference type="ARBA" id="ARBA00023015"/>
    </source>
</evidence>
<dbReference type="GO" id="GO:0003677">
    <property type="term" value="F:DNA binding"/>
    <property type="evidence" value="ECO:0007669"/>
    <property type="project" value="InterPro"/>
</dbReference>
<dbReference type="OrthoDB" id="5600212at2759"/>